<sequence length="186" mass="21187">MTEKIQSQTTIEDFFKVPETNPPSELIEGEVIQKPIREGEHSLLQLELCEAINRVAKEPKIAIAFPELRCTFGGESIVPDVSVFRWKRIPLQSSGRIAKRFEIYPDWAIEILSPEQKQIFVLKKLLHYSQNGTDLGWLIDSETESILAIFPGQQVEIFQGATQLPVIYGIPLEITAEQIFSWLTFS</sequence>
<dbReference type="EMBL" id="JBHFNQ010000217">
    <property type="protein sequence ID" value="MFB2881048.1"/>
    <property type="molecule type" value="Genomic_DNA"/>
</dbReference>
<dbReference type="Proteomes" id="UP001576774">
    <property type="component" value="Unassembled WGS sequence"/>
</dbReference>
<keyword evidence="2" id="KW-0255">Endonuclease</keyword>
<evidence type="ECO:0000313" key="3">
    <source>
        <dbReference type="Proteomes" id="UP001576774"/>
    </source>
</evidence>
<dbReference type="Pfam" id="PF05685">
    <property type="entry name" value="Uma2"/>
    <property type="match status" value="1"/>
</dbReference>
<proteinExistence type="predicted"/>
<comment type="caution">
    <text evidence="2">The sequence shown here is derived from an EMBL/GenBank/DDBJ whole genome shotgun (WGS) entry which is preliminary data.</text>
</comment>
<gene>
    <name evidence="2" type="ORF">ACE1CC_29720</name>
</gene>
<dbReference type="SUPFAM" id="SSF52980">
    <property type="entry name" value="Restriction endonuclease-like"/>
    <property type="match status" value="1"/>
</dbReference>
<keyword evidence="3" id="KW-1185">Reference proteome</keyword>
<dbReference type="PANTHER" id="PTHR34107">
    <property type="entry name" value="SLL0198 PROTEIN-RELATED"/>
    <property type="match status" value="1"/>
</dbReference>
<keyword evidence="2" id="KW-0540">Nuclease</keyword>
<dbReference type="Gene3D" id="3.90.1570.10">
    <property type="entry name" value="tt1808, chain A"/>
    <property type="match status" value="1"/>
</dbReference>
<feature type="domain" description="Putative restriction endonuclease" evidence="1">
    <location>
        <begin position="12"/>
        <end position="170"/>
    </location>
</feature>
<name>A0ABV4XE18_9CYAN</name>
<dbReference type="RefSeq" id="WP_413274042.1">
    <property type="nucleotide sequence ID" value="NZ_JBHFNQ010000217.1"/>
</dbReference>
<accession>A0ABV4XE18</accession>
<dbReference type="InterPro" id="IPR012296">
    <property type="entry name" value="Nuclease_put_TT1808"/>
</dbReference>
<reference evidence="2 3" key="1">
    <citation type="submission" date="2024-09" db="EMBL/GenBank/DDBJ databases">
        <title>Floridaenema gen nov. (Aerosakkonemataceae, Aerosakkonematales ord. nov., Cyanobacteria) from benthic tropical and subtropical fresh waters, with the description of four new species.</title>
        <authorList>
            <person name="Moretto J.A."/>
            <person name="Berthold D.E."/>
            <person name="Lefler F.W."/>
            <person name="Huang I.-S."/>
            <person name="Laughinghouse H. IV."/>
        </authorList>
    </citation>
    <scope>NUCLEOTIDE SEQUENCE [LARGE SCALE GENOMIC DNA]</scope>
    <source>
        <strain evidence="2 3">BLCC-F46</strain>
    </source>
</reference>
<evidence type="ECO:0000313" key="2">
    <source>
        <dbReference type="EMBL" id="MFB2881048.1"/>
    </source>
</evidence>
<protein>
    <submittedName>
        <fullName evidence="2">Uma2 family endonuclease</fullName>
    </submittedName>
</protein>
<dbReference type="InterPro" id="IPR011335">
    <property type="entry name" value="Restrct_endonuc-II-like"/>
</dbReference>
<dbReference type="PANTHER" id="PTHR34107:SF5">
    <property type="entry name" value="SLL1355 PROTEIN"/>
    <property type="match status" value="1"/>
</dbReference>
<dbReference type="CDD" id="cd06260">
    <property type="entry name" value="DUF820-like"/>
    <property type="match status" value="1"/>
</dbReference>
<evidence type="ECO:0000259" key="1">
    <source>
        <dbReference type="Pfam" id="PF05685"/>
    </source>
</evidence>
<dbReference type="GO" id="GO:0004519">
    <property type="term" value="F:endonuclease activity"/>
    <property type="evidence" value="ECO:0007669"/>
    <property type="project" value="UniProtKB-KW"/>
</dbReference>
<organism evidence="2 3">
    <name type="scientific">Floridaenema aerugineum BLCC-F46</name>
    <dbReference type="NCBI Taxonomy" id="3153654"/>
    <lineage>
        <taxon>Bacteria</taxon>
        <taxon>Bacillati</taxon>
        <taxon>Cyanobacteriota</taxon>
        <taxon>Cyanophyceae</taxon>
        <taxon>Oscillatoriophycideae</taxon>
        <taxon>Aerosakkonematales</taxon>
        <taxon>Aerosakkonemataceae</taxon>
        <taxon>Floridanema</taxon>
        <taxon>Floridanema aerugineum</taxon>
    </lineage>
</organism>
<dbReference type="InterPro" id="IPR008538">
    <property type="entry name" value="Uma2"/>
</dbReference>
<keyword evidence="2" id="KW-0378">Hydrolase</keyword>